<dbReference type="RefSeq" id="WP_149368757.1">
    <property type="nucleotide sequence ID" value="NZ_CP043550.1"/>
</dbReference>
<gene>
    <name evidence="1" type="ORF">F0R74_06815</name>
</gene>
<reference evidence="1 2" key="1">
    <citation type="submission" date="2019-09" db="EMBL/GenBank/DDBJ databases">
        <title>Complete genome sequence of Francisella marina E103-15.</title>
        <authorList>
            <person name="Tekedar H.C."/>
            <person name="Griffin M.J."/>
            <person name="Waldbieser G.C."/>
            <person name="Soto E."/>
        </authorList>
    </citation>
    <scope>NUCLEOTIDE SEQUENCE [LARGE SCALE GENOMIC DNA]</scope>
    <source>
        <strain evidence="1 2">E103-15</strain>
    </source>
</reference>
<accession>A0ABX5ZGU1</accession>
<sequence length="199" mass="23621">MNAKEVYSLYNQNTKVVDKSLDQYYSENIPYINNAGVNTYDIANSFNIPANEANDKYNNYDELEMFKDMGEAIVDRLEEVENKGFIQSIVDDVIVYFGLLFEKIRKVVDYYKNEIDNFYFSKNLPDYEENHTYKQPSRNHDEEQESLFDEDFKQSEIVNEVKKEKAKNNKTIRARAIANKLLKEQEISNYHQKNQFKLL</sequence>
<keyword evidence="2" id="KW-1185">Reference proteome</keyword>
<proteinExistence type="predicted"/>
<dbReference type="Proteomes" id="UP000322509">
    <property type="component" value="Chromosome"/>
</dbReference>
<protein>
    <submittedName>
        <fullName evidence="1">Uncharacterized protein</fullName>
    </submittedName>
</protein>
<evidence type="ECO:0000313" key="2">
    <source>
        <dbReference type="Proteomes" id="UP000322509"/>
    </source>
</evidence>
<evidence type="ECO:0000313" key="1">
    <source>
        <dbReference type="EMBL" id="QEO57577.1"/>
    </source>
</evidence>
<dbReference type="EMBL" id="CP043550">
    <property type="protein sequence ID" value="QEO57577.1"/>
    <property type="molecule type" value="Genomic_DNA"/>
</dbReference>
<name>A0ABX5ZGU1_9GAMM</name>
<organism evidence="1 2">
    <name type="scientific">Francisella marina</name>
    <dbReference type="NCBI Taxonomy" id="2249302"/>
    <lineage>
        <taxon>Bacteria</taxon>
        <taxon>Pseudomonadati</taxon>
        <taxon>Pseudomonadota</taxon>
        <taxon>Gammaproteobacteria</taxon>
        <taxon>Thiotrichales</taxon>
        <taxon>Francisellaceae</taxon>
        <taxon>Francisella</taxon>
    </lineage>
</organism>